<dbReference type="Proteomes" id="UP000035955">
    <property type="component" value="Unassembled WGS sequence"/>
</dbReference>
<accession>A0A0J6SGQ0</accession>
<keyword evidence="2 5" id="KW-0540">Nuclease</keyword>
<organism evidence="7 8">
    <name type="scientific">Methylobacterium variabile</name>
    <dbReference type="NCBI Taxonomy" id="298794"/>
    <lineage>
        <taxon>Bacteria</taxon>
        <taxon>Pseudomonadati</taxon>
        <taxon>Pseudomonadota</taxon>
        <taxon>Alphaproteobacteria</taxon>
        <taxon>Hyphomicrobiales</taxon>
        <taxon>Methylobacteriaceae</taxon>
        <taxon>Methylobacterium</taxon>
    </lineage>
</organism>
<dbReference type="GO" id="GO:0090729">
    <property type="term" value="F:toxin activity"/>
    <property type="evidence" value="ECO:0007669"/>
    <property type="project" value="UniProtKB-KW"/>
</dbReference>
<proteinExistence type="inferred from homology"/>
<dbReference type="AlphaFoldDB" id="A0A0J6SGQ0"/>
<sequence length="133" mass="14331">MFIDTSAVVAILADEPEAASFLACIEAAKRRETAPHVRLEATINLARILGVPVSVAQEMYDAFLAAAGISVVSIGDAIARRAVDAFDIYGKGRGHPAQLNFADCLSYACAAYYRSPILFKGRDFIHTDLRIAL</sequence>
<keyword evidence="3 5" id="KW-0479">Metal-binding</keyword>
<comment type="function">
    <text evidence="5">Toxic component of a toxin-antitoxin (TA) system. An RNase.</text>
</comment>
<comment type="cofactor">
    <cofactor evidence="5">
        <name>Mg(2+)</name>
        <dbReference type="ChEBI" id="CHEBI:18420"/>
    </cofactor>
</comment>
<keyword evidence="4 5" id="KW-0378">Hydrolase</keyword>
<dbReference type="OrthoDB" id="32625at2"/>
<feature type="binding site" evidence="5">
    <location>
        <position position="4"/>
    </location>
    <ligand>
        <name>Mg(2+)</name>
        <dbReference type="ChEBI" id="CHEBI:18420"/>
    </ligand>
</feature>
<dbReference type="SUPFAM" id="SSF88723">
    <property type="entry name" value="PIN domain-like"/>
    <property type="match status" value="1"/>
</dbReference>
<comment type="caution">
    <text evidence="7">The sequence shown here is derived from an EMBL/GenBank/DDBJ whole genome shotgun (WGS) entry which is preliminary data.</text>
</comment>
<feature type="domain" description="PIN" evidence="6">
    <location>
        <begin position="1"/>
        <end position="128"/>
    </location>
</feature>
<dbReference type="EMBL" id="LABY01000166">
    <property type="protein sequence ID" value="KMO32887.1"/>
    <property type="molecule type" value="Genomic_DNA"/>
</dbReference>
<dbReference type="EC" id="3.1.-.-" evidence="5"/>
<dbReference type="CDD" id="cd09871">
    <property type="entry name" value="PIN_MtVapC28-VapC30-like"/>
    <property type="match status" value="1"/>
</dbReference>
<keyword evidence="5" id="KW-0460">Magnesium</keyword>
<keyword evidence="8" id="KW-1185">Reference proteome</keyword>
<dbReference type="InterPro" id="IPR002716">
    <property type="entry name" value="PIN_dom"/>
</dbReference>
<gene>
    <name evidence="5" type="primary">vapC</name>
    <name evidence="7" type="ORF">VQ02_22655</name>
</gene>
<evidence type="ECO:0000256" key="2">
    <source>
        <dbReference type="ARBA" id="ARBA00022722"/>
    </source>
</evidence>
<evidence type="ECO:0000256" key="3">
    <source>
        <dbReference type="ARBA" id="ARBA00022723"/>
    </source>
</evidence>
<evidence type="ECO:0000313" key="7">
    <source>
        <dbReference type="EMBL" id="KMO32887.1"/>
    </source>
</evidence>
<feature type="binding site" evidence="5">
    <location>
        <position position="103"/>
    </location>
    <ligand>
        <name>Mg(2+)</name>
        <dbReference type="ChEBI" id="CHEBI:18420"/>
    </ligand>
</feature>
<evidence type="ECO:0000256" key="4">
    <source>
        <dbReference type="ARBA" id="ARBA00022801"/>
    </source>
</evidence>
<evidence type="ECO:0000259" key="6">
    <source>
        <dbReference type="Pfam" id="PF01850"/>
    </source>
</evidence>
<dbReference type="GO" id="GO:0016787">
    <property type="term" value="F:hydrolase activity"/>
    <property type="evidence" value="ECO:0007669"/>
    <property type="project" value="UniProtKB-KW"/>
</dbReference>
<dbReference type="GO" id="GO:0000287">
    <property type="term" value="F:magnesium ion binding"/>
    <property type="evidence" value="ECO:0007669"/>
    <property type="project" value="UniProtKB-UniRule"/>
</dbReference>
<protein>
    <recommendedName>
        <fullName evidence="5">Ribonuclease VapC</fullName>
        <shortName evidence="5">RNase VapC</shortName>
        <ecNumber evidence="5">3.1.-.-</ecNumber>
    </recommendedName>
    <alternativeName>
        <fullName evidence="5">Toxin VapC</fullName>
    </alternativeName>
</protein>
<dbReference type="RefSeq" id="WP_048446476.1">
    <property type="nucleotide sequence ID" value="NZ_LABY01000166.1"/>
</dbReference>
<reference evidence="7 8" key="1">
    <citation type="submission" date="2015-03" db="EMBL/GenBank/DDBJ databases">
        <title>Genome sequencing of Methylobacterium variabile DSM 16961.</title>
        <authorList>
            <person name="Chaudhry V."/>
            <person name="Patil P.B."/>
        </authorList>
    </citation>
    <scope>NUCLEOTIDE SEQUENCE [LARGE SCALE GENOMIC DNA]</scope>
    <source>
        <strain evidence="7 8">DSM 16961</strain>
    </source>
</reference>
<keyword evidence="5" id="KW-0800">Toxin</keyword>
<dbReference type="InterPro" id="IPR029060">
    <property type="entry name" value="PIN-like_dom_sf"/>
</dbReference>
<keyword evidence="1 5" id="KW-1277">Toxin-antitoxin system</keyword>
<dbReference type="GO" id="GO:0004540">
    <property type="term" value="F:RNA nuclease activity"/>
    <property type="evidence" value="ECO:0007669"/>
    <property type="project" value="InterPro"/>
</dbReference>
<evidence type="ECO:0000256" key="1">
    <source>
        <dbReference type="ARBA" id="ARBA00022649"/>
    </source>
</evidence>
<name>A0A0J6SGQ0_9HYPH</name>
<dbReference type="Gene3D" id="3.40.50.1010">
    <property type="entry name" value="5'-nuclease"/>
    <property type="match status" value="1"/>
</dbReference>
<dbReference type="Pfam" id="PF01850">
    <property type="entry name" value="PIN"/>
    <property type="match status" value="1"/>
</dbReference>
<dbReference type="InterPro" id="IPR022907">
    <property type="entry name" value="VapC_family"/>
</dbReference>
<dbReference type="PATRIC" id="fig|298794.3.peg.1959"/>
<evidence type="ECO:0000256" key="5">
    <source>
        <dbReference type="HAMAP-Rule" id="MF_00265"/>
    </source>
</evidence>
<dbReference type="HAMAP" id="MF_00265">
    <property type="entry name" value="VapC_Nob1"/>
    <property type="match status" value="1"/>
</dbReference>
<comment type="similarity">
    <text evidence="5">Belongs to the PINc/VapC protein family.</text>
</comment>
<evidence type="ECO:0000313" key="8">
    <source>
        <dbReference type="Proteomes" id="UP000035955"/>
    </source>
</evidence>